<organism evidence="3 4">
    <name type="scientific">Vespula pensylvanica</name>
    <name type="common">Western yellow jacket</name>
    <name type="synonym">Wasp</name>
    <dbReference type="NCBI Taxonomy" id="30213"/>
    <lineage>
        <taxon>Eukaryota</taxon>
        <taxon>Metazoa</taxon>
        <taxon>Ecdysozoa</taxon>
        <taxon>Arthropoda</taxon>
        <taxon>Hexapoda</taxon>
        <taxon>Insecta</taxon>
        <taxon>Pterygota</taxon>
        <taxon>Neoptera</taxon>
        <taxon>Endopterygota</taxon>
        <taxon>Hymenoptera</taxon>
        <taxon>Apocrita</taxon>
        <taxon>Aculeata</taxon>
        <taxon>Vespoidea</taxon>
        <taxon>Vespidae</taxon>
        <taxon>Vespinae</taxon>
        <taxon>Vespula</taxon>
    </lineage>
</organism>
<dbReference type="GO" id="GO:0017128">
    <property type="term" value="F:phospholipid scramblase activity"/>
    <property type="evidence" value="ECO:0007669"/>
    <property type="project" value="InterPro"/>
</dbReference>
<evidence type="ECO:0000256" key="2">
    <source>
        <dbReference type="RuleBase" id="RU363116"/>
    </source>
</evidence>
<dbReference type="AlphaFoldDB" id="A0A836XL30"/>
<reference evidence="3" key="1">
    <citation type="journal article" date="2020" name="G3 (Bethesda)">
        <title>High-Quality Assemblies for Three Invasive Social Wasps from the &lt;i&gt;Vespula&lt;/i&gt; Genus.</title>
        <authorList>
            <person name="Harrop T.W.R."/>
            <person name="Guhlin J."/>
            <person name="McLaughlin G.M."/>
            <person name="Permina E."/>
            <person name="Stockwell P."/>
            <person name="Gilligan J."/>
            <person name="Le Lec M.F."/>
            <person name="Gruber M.A.M."/>
            <person name="Quinn O."/>
            <person name="Lovegrove M."/>
            <person name="Duncan E.J."/>
            <person name="Remnant E.J."/>
            <person name="Van Eeckhoven J."/>
            <person name="Graham B."/>
            <person name="Knapp R.A."/>
            <person name="Langford K.W."/>
            <person name="Kronenberg Z."/>
            <person name="Press M.O."/>
            <person name="Eacker S.M."/>
            <person name="Wilson-Rankin E.E."/>
            <person name="Purcell J."/>
            <person name="Lester P.J."/>
            <person name="Dearden P.K."/>
        </authorList>
    </citation>
    <scope>NUCLEOTIDE SEQUENCE</scope>
    <source>
        <strain evidence="3">Volc-1</strain>
    </source>
</reference>
<dbReference type="PANTHER" id="PTHR23248">
    <property type="entry name" value="PHOSPHOLIPID SCRAMBLASE-RELATED"/>
    <property type="match status" value="1"/>
</dbReference>
<proteinExistence type="inferred from homology"/>
<comment type="similarity">
    <text evidence="1 2">Belongs to the phospholipid scramblase family.</text>
</comment>
<sequence length="300" mass="33886">MHSCIPGDTKILINFNSLNYFARIRLLSLTHIIFIINGNMELEEQERSSIPPVFQGPIVITVQPQGENNSGRRPIPISTMDWISTPRSQLNVLSGTHFLAGVEQLEIQRIINFNGLFGLSGNKKQYRVKVPKGETIFLATESRADNEESYICRVADFTLIFLDQAGETAFVIKKNPVWKYMPGPVHKLTVSSTDLIGSVEQNFSILGPSFTVYDPSRKPLCNIYGPNACSCCMYKESQFQIISIDGSHQMASLMHQWNNTIHDYTFLLTFPLDLDIRLKSLLLGASFLMEHLYFENVKGT</sequence>
<gene>
    <name evidence="3" type="ORF">H0235_015178</name>
</gene>
<dbReference type="EMBL" id="JACSDY010000016">
    <property type="protein sequence ID" value="KAF7404484.1"/>
    <property type="molecule type" value="Genomic_DNA"/>
</dbReference>
<comment type="function">
    <text evidence="2">May mediate accelerated ATP-independent bidirectional transbilayer migration of phospholipids upon binding calcium ions that results in a loss of phospholipid asymmetry in the plasma membrane.</text>
</comment>
<dbReference type="PANTHER" id="PTHR23248:SF4">
    <property type="entry name" value="PHOSPHOLIPID SCRAMBLASE"/>
    <property type="match status" value="1"/>
</dbReference>
<evidence type="ECO:0000313" key="3">
    <source>
        <dbReference type="EMBL" id="KAF7404484.1"/>
    </source>
</evidence>
<comment type="caution">
    <text evidence="3">The sequence shown here is derived from an EMBL/GenBank/DDBJ whole genome shotgun (WGS) entry which is preliminary data.</text>
</comment>
<keyword evidence="4" id="KW-1185">Reference proteome</keyword>
<protein>
    <recommendedName>
        <fullName evidence="2">Phospholipid scramblase</fullName>
    </recommendedName>
</protein>
<accession>A0A836XL30</accession>
<dbReference type="Proteomes" id="UP000600918">
    <property type="component" value="Unassembled WGS sequence"/>
</dbReference>
<keyword evidence="2" id="KW-0449">Lipoprotein</keyword>
<dbReference type="GO" id="GO:0005886">
    <property type="term" value="C:plasma membrane"/>
    <property type="evidence" value="ECO:0007669"/>
    <property type="project" value="TreeGrafter"/>
</dbReference>
<dbReference type="InterPro" id="IPR005552">
    <property type="entry name" value="Scramblase"/>
</dbReference>
<name>A0A836XL30_VESPE</name>
<evidence type="ECO:0000256" key="1">
    <source>
        <dbReference type="ARBA" id="ARBA00005350"/>
    </source>
</evidence>
<evidence type="ECO:0000313" key="4">
    <source>
        <dbReference type="Proteomes" id="UP000600918"/>
    </source>
</evidence>
<dbReference type="Pfam" id="PF03803">
    <property type="entry name" value="Scramblase"/>
    <property type="match status" value="1"/>
</dbReference>
<keyword evidence="2" id="KW-0106">Calcium</keyword>
<comment type="cofactor">
    <cofactor evidence="2">
        <name>Ca(2+)</name>
        <dbReference type="ChEBI" id="CHEBI:29108"/>
    </cofactor>
</comment>
<keyword evidence="2" id="KW-0564">Palmitate</keyword>